<dbReference type="WBParaSite" id="Hba_13080">
    <property type="protein sequence ID" value="Hba_13080"/>
    <property type="gene ID" value="Hba_13080"/>
</dbReference>
<evidence type="ECO:0000313" key="1">
    <source>
        <dbReference type="Proteomes" id="UP000095283"/>
    </source>
</evidence>
<proteinExistence type="predicted"/>
<accession>A0A1I7X653</accession>
<protein>
    <submittedName>
        <fullName evidence="2">Transposase</fullName>
    </submittedName>
</protein>
<keyword evidence="1" id="KW-1185">Reference proteome</keyword>
<name>A0A1I7X653_HETBA</name>
<sequence length="55" mass="6510">MLNTEDQSSAIEQKIATEKTIESKPNFNERFRKLHQMRARILTYEILEKQGIAFI</sequence>
<evidence type="ECO:0000313" key="2">
    <source>
        <dbReference type="WBParaSite" id="Hba_13080"/>
    </source>
</evidence>
<dbReference type="AlphaFoldDB" id="A0A1I7X653"/>
<dbReference type="Proteomes" id="UP000095283">
    <property type="component" value="Unplaced"/>
</dbReference>
<reference evidence="2" key="1">
    <citation type="submission" date="2016-11" db="UniProtKB">
        <authorList>
            <consortium name="WormBaseParasite"/>
        </authorList>
    </citation>
    <scope>IDENTIFICATION</scope>
</reference>
<organism evidence="1 2">
    <name type="scientific">Heterorhabditis bacteriophora</name>
    <name type="common">Entomopathogenic nematode worm</name>
    <dbReference type="NCBI Taxonomy" id="37862"/>
    <lineage>
        <taxon>Eukaryota</taxon>
        <taxon>Metazoa</taxon>
        <taxon>Ecdysozoa</taxon>
        <taxon>Nematoda</taxon>
        <taxon>Chromadorea</taxon>
        <taxon>Rhabditida</taxon>
        <taxon>Rhabditina</taxon>
        <taxon>Rhabditomorpha</taxon>
        <taxon>Strongyloidea</taxon>
        <taxon>Heterorhabditidae</taxon>
        <taxon>Heterorhabditis</taxon>
    </lineage>
</organism>